<name>A0AAD7Q2E5_QUISA</name>
<comment type="subcellular location">
    <subcellularLocation>
        <location evidence="1">Nucleus</location>
    </subcellularLocation>
</comment>
<evidence type="ECO:0000256" key="8">
    <source>
        <dbReference type="SAM" id="MobiDB-lite"/>
    </source>
</evidence>
<evidence type="ECO:0000313" key="11">
    <source>
        <dbReference type="Proteomes" id="UP001163823"/>
    </source>
</evidence>
<evidence type="ECO:0000256" key="7">
    <source>
        <dbReference type="PROSITE-ProRule" id="PRU00175"/>
    </source>
</evidence>
<dbReference type="EMBL" id="JARAOO010000004">
    <property type="protein sequence ID" value="KAJ7973351.1"/>
    <property type="molecule type" value="Genomic_DNA"/>
</dbReference>
<dbReference type="GO" id="GO:0006357">
    <property type="term" value="P:regulation of transcription by RNA polymerase II"/>
    <property type="evidence" value="ECO:0007669"/>
    <property type="project" value="TreeGrafter"/>
</dbReference>
<keyword evidence="3" id="KW-0479">Metal-binding</keyword>
<dbReference type="GO" id="GO:0003712">
    <property type="term" value="F:transcription coregulator activity"/>
    <property type="evidence" value="ECO:0007669"/>
    <property type="project" value="TreeGrafter"/>
</dbReference>
<evidence type="ECO:0000259" key="9">
    <source>
        <dbReference type="PROSITE" id="PS50089"/>
    </source>
</evidence>
<evidence type="ECO:0000256" key="5">
    <source>
        <dbReference type="ARBA" id="ARBA00023163"/>
    </source>
</evidence>
<comment type="caution">
    <text evidence="10">The sequence shown here is derived from an EMBL/GenBank/DDBJ whole genome shotgun (WGS) entry which is preliminary data.</text>
</comment>
<feature type="compositionally biased region" description="Polar residues" evidence="8">
    <location>
        <begin position="109"/>
        <end position="131"/>
    </location>
</feature>
<evidence type="ECO:0000256" key="2">
    <source>
        <dbReference type="ARBA" id="ARBA00006801"/>
    </source>
</evidence>
<dbReference type="EMBL" id="JARAOO010000004">
    <property type="protein sequence ID" value="KAJ7973350.1"/>
    <property type="molecule type" value="Genomic_DNA"/>
</dbReference>
<evidence type="ECO:0000313" key="10">
    <source>
        <dbReference type="EMBL" id="KAJ7973351.1"/>
    </source>
</evidence>
<evidence type="ECO:0000256" key="1">
    <source>
        <dbReference type="ARBA" id="ARBA00004123"/>
    </source>
</evidence>
<accession>A0AAD7Q2E5</accession>
<reference evidence="10" key="1">
    <citation type="journal article" date="2023" name="Science">
        <title>Elucidation of the pathway for biosynthesis of saponin adjuvants from the soapbark tree.</title>
        <authorList>
            <person name="Reed J."/>
            <person name="Orme A."/>
            <person name="El-Demerdash A."/>
            <person name="Owen C."/>
            <person name="Martin L.B.B."/>
            <person name="Misra R.C."/>
            <person name="Kikuchi S."/>
            <person name="Rejzek M."/>
            <person name="Martin A.C."/>
            <person name="Harkess A."/>
            <person name="Leebens-Mack J."/>
            <person name="Louveau T."/>
            <person name="Stephenson M.J."/>
            <person name="Osbourn A."/>
        </authorList>
    </citation>
    <scope>NUCLEOTIDE SEQUENCE</scope>
    <source>
        <strain evidence="10">S10</strain>
    </source>
</reference>
<dbReference type="Proteomes" id="UP001163823">
    <property type="component" value="Chromosome 4"/>
</dbReference>
<proteinExistence type="inferred from homology"/>
<keyword evidence="7" id="KW-0863">Zinc-finger</keyword>
<keyword evidence="5" id="KW-0804">Transcription</keyword>
<keyword evidence="7" id="KW-0862">Zinc</keyword>
<evidence type="ECO:0000256" key="3">
    <source>
        <dbReference type="ARBA" id="ARBA00022723"/>
    </source>
</evidence>
<dbReference type="GO" id="GO:0000785">
    <property type="term" value="C:chromatin"/>
    <property type="evidence" value="ECO:0007669"/>
    <property type="project" value="TreeGrafter"/>
</dbReference>
<dbReference type="PANTHER" id="PTHR12549:SF17">
    <property type="entry name" value="E3 UBIQUITIN-PROTEIN LIGASE JMJ24"/>
    <property type="match status" value="1"/>
</dbReference>
<keyword evidence="4" id="KW-0805">Transcription regulation</keyword>
<dbReference type="GO" id="GO:0008270">
    <property type="term" value="F:zinc ion binding"/>
    <property type="evidence" value="ECO:0007669"/>
    <property type="project" value="UniProtKB-KW"/>
</dbReference>
<feature type="domain" description="RING-type" evidence="9">
    <location>
        <begin position="136"/>
        <end position="182"/>
    </location>
</feature>
<dbReference type="InterPro" id="IPR018866">
    <property type="entry name" value="Znf-4CXXC_R1"/>
</dbReference>
<dbReference type="GO" id="GO:0000118">
    <property type="term" value="C:histone deacetylase complex"/>
    <property type="evidence" value="ECO:0007669"/>
    <property type="project" value="TreeGrafter"/>
</dbReference>
<dbReference type="GO" id="GO:0031490">
    <property type="term" value="F:chromatin DNA binding"/>
    <property type="evidence" value="ECO:0007669"/>
    <property type="project" value="TreeGrafter"/>
</dbReference>
<dbReference type="AlphaFoldDB" id="A0AAD7Q2E5"/>
<keyword evidence="11" id="KW-1185">Reference proteome</keyword>
<dbReference type="PANTHER" id="PTHR12549">
    <property type="entry name" value="JMJC DOMAIN-CONTAINING HISTONE DEMETHYLATION PROTEIN"/>
    <property type="match status" value="1"/>
</dbReference>
<dbReference type="InterPro" id="IPR001841">
    <property type="entry name" value="Znf_RING"/>
</dbReference>
<dbReference type="GO" id="GO:0032454">
    <property type="term" value="F:histone H3K9 demethylase activity"/>
    <property type="evidence" value="ECO:0007669"/>
    <property type="project" value="InterPro"/>
</dbReference>
<gene>
    <name evidence="10" type="ORF">O6P43_011102</name>
</gene>
<dbReference type="KEGG" id="qsa:O6P43_011102"/>
<evidence type="ECO:0000256" key="6">
    <source>
        <dbReference type="ARBA" id="ARBA00023242"/>
    </source>
</evidence>
<feature type="region of interest" description="Disordered" evidence="8">
    <location>
        <begin position="73"/>
        <end position="131"/>
    </location>
</feature>
<dbReference type="Pfam" id="PF10497">
    <property type="entry name" value="zf-4CXXC_R1"/>
    <property type="match status" value="1"/>
</dbReference>
<organism evidence="10 11">
    <name type="scientific">Quillaja saponaria</name>
    <name type="common">Soap bark tree</name>
    <dbReference type="NCBI Taxonomy" id="32244"/>
    <lineage>
        <taxon>Eukaryota</taxon>
        <taxon>Viridiplantae</taxon>
        <taxon>Streptophyta</taxon>
        <taxon>Embryophyta</taxon>
        <taxon>Tracheophyta</taxon>
        <taxon>Spermatophyta</taxon>
        <taxon>Magnoliopsida</taxon>
        <taxon>eudicotyledons</taxon>
        <taxon>Gunneridae</taxon>
        <taxon>Pentapetalae</taxon>
        <taxon>rosids</taxon>
        <taxon>fabids</taxon>
        <taxon>Fabales</taxon>
        <taxon>Quillajaceae</taxon>
        <taxon>Quillaja</taxon>
    </lineage>
</organism>
<comment type="similarity">
    <text evidence="2">Belongs to the JARID1 histone demethylase family.</text>
</comment>
<dbReference type="PROSITE" id="PS50089">
    <property type="entry name" value="ZF_RING_2"/>
    <property type="match status" value="1"/>
</dbReference>
<dbReference type="InterPro" id="IPR045109">
    <property type="entry name" value="LSDs-like"/>
</dbReference>
<keyword evidence="6" id="KW-0539">Nucleus</keyword>
<feature type="compositionally biased region" description="Polar residues" evidence="8">
    <location>
        <begin position="92"/>
        <end position="102"/>
    </location>
</feature>
<protein>
    <submittedName>
        <fullName evidence="10">Lysine-specific demethylase JMJ25</fullName>
    </submittedName>
</protein>
<evidence type="ECO:0000256" key="4">
    <source>
        <dbReference type="ARBA" id="ARBA00023015"/>
    </source>
</evidence>
<sequence length="266" mass="30378">MRANLKKAKGKSLGESDIYLESKNDEIDVPLSSMKIENPKPSSGKYLEKVSKNQFRYRPEAVNLRSLSAFNIPKRDDDSEEDAPQFEDNWMSYESPSVSGMDSSRKRSQTSFDANATTEYSDGSTNSSEDNGGQICHQCQENDRDRVTWCLKCDRRGYCDSCISTWYHDIPVEELQRICPACCGSCNCKLCFHSDNSIKVRIHGKPVLQKLKYLQSLLSSVLPVVKLIHHQQCFEVELENKLRDKMHFLSQCPLELISFCIYLGSF</sequence>